<evidence type="ECO:0000313" key="3">
    <source>
        <dbReference type="Proteomes" id="UP000636800"/>
    </source>
</evidence>
<accession>A0A835QGH6</accession>
<evidence type="ECO:0000313" key="1">
    <source>
        <dbReference type="EMBL" id="KAG0470559.1"/>
    </source>
</evidence>
<proteinExistence type="predicted"/>
<evidence type="ECO:0000313" key="2">
    <source>
        <dbReference type="EMBL" id="KAG0472099.1"/>
    </source>
</evidence>
<dbReference type="Proteomes" id="UP000639772">
    <property type="component" value="Unassembled WGS sequence"/>
</dbReference>
<comment type="caution">
    <text evidence="2">The sequence shown here is derived from an EMBL/GenBank/DDBJ whole genome shotgun (WGS) entry which is preliminary data.</text>
</comment>
<dbReference type="AlphaFoldDB" id="A0A835QGH6"/>
<name>A0A835QGH6_VANPL</name>
<keyword evidence="3" id="KW-1185">Reference proteome</keyword>
<evidence type="ECO:0000313" key="4">
    <source>
        <dbReference type="Proteomes" id="UP000639772"/>
    </source>
</evidence>
<gene>
    <name evidence="2" type="ORF">HPP92_016645</name>
    <name evidence="1" type="ORF">HPP92_017259</name>
</gene>
<sequence length="55" mass="6250">MGETKLSRDRAIACLVTTIPLRRIQAFQEGRPHSTSSPHGDELADCETRGEWMFF</sequence>
<dbReference type="EMBL" id="JADCNM010000008">
    <property type="protein sequence ID" value="KAG0472099.1"/>
    <property type="molecule type" value="Genomic_DNA"/>
</dbReference>
<protein>
    <submittedName>
        <fullName evidence="2">Uncharacterized protein</fullName>
    </submittedName>
</protein>
<reference evidence="3 4" key="1">
    <citation type="journal article" date="2020" name="Nat. Food">
        <title>A phased Vanilla planifolia genome enables genetic improvement of flavour and production.</title>
        <authorList>
            <person name="Hasing T."/>
            <person name="Tang H."/>
            <person name="Brym M."/>
            <person name="Khazi F."/>
            <person name="Huang T."/>
            <person name="Chambers A.H."/>
        </authorList>
    </citation>
    <scope>NUCLEOTIDE SEQUENCE [LARGE SCALE GENOMIC DNA]</scope>
    <source>
        <tissue evidence="2">Leaf</tissue>
    </source>
</reference>
<organism evidence="2 4">
    <name type="scientific">Vanilla planifolia</name>
    <name type="common">Vanilla</name>
    <dbReference type="NCBI Taxonomy" id="51239"/>
    <lineage>
        <taxon>Eukaryota</taxon>
        <taxon>Viridiplantae</taxon>
        <taxon>Streptophyta</taxon>
        <taxon>Embryophyta</taxon>
        <taxon>Tracheophyta</taxon>
        <taxon>Spermatophyta</taxon>
        <taxon>Magnoliopsida</taxon>
        <taxon>Liliopsida</taxon>
        <taxon>Asparagales</taxon>
        <taxon>Orchidaceae</taxon>
        <taxon>Vanilloideae</taxon>
        <taxon>Vanilleae</taxon>
        <taxon>Vanilla</taxon>
    </lineage>
</organism>
<dbReference type="EMBL" id="JADCNL010000008">
    <property type="protein sequence ID" value="KAG0470559.1"/>
    <property type="molecule type" value="Genomic_DNA"/>
</dbReference>
<dbReference type="Proteomes" id="UP000636800">
    <property type="component" value="Unassembled WGS sequence"/>
</dbReference>